<feature type="compositionally biased region" description="Polar residues" evidence="2">
    <location>
        <begin position="28"/>
        <end position="40"/>
    </location>
</feature>
<proteinExistence type="predicted"/>
<evidence type="ECO:0000256" key="2">
    <source>
        <dbReference type="SAM" id="MobiDB-lite"/>
    </source>
</evidence>
<reference evidence="4 5" key="2">
    <citation type="submission" date="2024-07" db="EMBL/GenBank/DDBJ databases">
        <authorList>
            <person name="Akdeniz Z."/>
        </authorList>
    </citation>
    <scope>NUCLEOTIDE SEQUENCE [LARGE SCALE GENOMIC DNA]</scope>
</reference>
<sequence length="120" mass="13862">MSKSVSVLPQILKPLSNQSSMSSSMSSGDTQKIQQTTTNNSLQRSNLQITELFHDVSEYEISEFVALDRNFILTMKIKKNQKELHSLDKKLKRITKNYQQIEENFIILLTNQSKIKKSVR</sequence>
<dbReference type="Proteomes" id="UP001642409">
    <property type="component" value="Unassembled WGS sequence"/>
</dbReference>
<dbReference type="AlphaFoldDB" id="A0AA86NB96"/>
<keyword evidence="5" id="KW-1185">Reference proteome</keyword>
<dbReference type="EMBL" id="CATOUU010000108">
    <property type="protein sequence ID" value="CAI9916504.1"/>
    <property type="molecule type" value="Genomic_DNA"/>
</dbReference>
<keyword evidence="1" id="KW-0175">Coiled coil</keyword>
<protein>
    <submittedName>
        <fullName evidence="4">Hypothetical_protein</fullName>
    </submittedName>
</protein>
<name>A0AA86NB96_9EUKA</name>
<comment type="caution">
    <text evidence="3">The sequence shown here is derived from an EMBL/GenBank/DDBJ whole genome shotgun (WGS) entry which is preliminary data.</text>
</comment>
<dbReference type="EMBL" id="CAXDID020000053">
    <property type="protein sequence ID" value="CAL6005952.1"/>
    <property type="molecule type" value="Genomic_DNA"/>
</dbReference>
<evidence type="ECO:0000256" key="1">
    <source>
        <dbReference type="SAM" id="Coils"/>
    </source>
</evidence>
<reference evidence="3" key="1">
    <citation type="submission" date="2023-06" db="EMBL/GenBank/DDBJ databases">
        <authorList>
            <person name="Kurt Z."/>
        </authorList>
    </citation>
    <scope>NUCLEOTIDE SEQUENCE</scope>
</reference>
<evidence type="ECO:0000313" key="3">
    <source>
        <dbReference type="EMBL" id="CAI9916504.1"/>
    </source>
</evidence>
<gene>
    <name evidence="4" type="ORF">HINF_LOCUS19878</name>
    <name evidence="3" type="ORF">HINF_LOCUS4149</name>
</gene>
<evidence type="ECO:0000313" key="5">
    <source>
        <dbReference type="Proteomes" id="UP001642409"/>
    </source>
</evidence>
<accession>A0AA86NB96</accession>
<feature type="region of interest" description="Disordered" evidence="2">
    <location>
        <begin position="14"/>
        <end position="40"/>
    </location>
</feature>
<organism evidence="3">
    <name type="scientific">Hexamita inflata</name>
    <dbReference type="NCBI Taxonomy" id="28002"/>
    <lineage>
        <taxon>Eukaryota</taxon>
        <taxon>Metamonada</taxon>
        <taxon>Diplomonadida</taxon>
        <taxon>Hexamitidae</taxon>
        <taxon>Hexamitinae</taxon>
        <taxon>Hexamita</taxon>
    </lineage>
</organism>
<feature type="coiled-coil region" evidence="1">
    <location>
        <begin position="77"/>
        <end position="104"/>
    </location>
</feature>
<evidence type="ECO:0000313" key="4">
    <source>
        <dbReference type="EMBL" id="CAL6005952.1"/>
    </source>
</evidence>